<organism evidence="2 3">
    <name type="scientific">Populus trichocarpa</name>
    <name type="common">Western balsam poplar</name>
    <name type="synonym">Populus balsamifera subsp. trichocarpa</name>
    <dbReference type="NCBI Taxonomy" id="3694"/>
    <lineage>
        <taxon>Eukaryota</taxon>
        <taxon>Viridiplantae</taxon>
        <taxon>Streptophyta</taxon>
        <taxon>Embryophyta</taxon>
        <taxon>Tracheophyta</taxon>
        <taxon>Spermatophyta</taxon>
        <taxon>Magnoliopsida</taxon>
        <taxon>eudicotyledons</taxon>
        <taxon>Gunneridae</taxon>
        <taxon>Pentapetalae</taxon>
        <taxon>rosids</taxon>
        <taxon>fabids</taxon>
        <taxon>Malpighiales</taxon>
        <taxon>Salicaceae</taxon>
        <taxon>Saliceae</taxon>
        <taxon>Populus</taxon>
    </lineage>
</organism>
<dbReference type="InParanoid" id="A0A2K2B0Y4"/>
<dbReference type="Pfam" id="PF22909">
    <property type="entry name" value="Caulimovir_coat_dom"/>
    <property type="match status" value="1"/>
</dbReference>
<dbReference type="InterPro" id="IPR056010">
    <property type="entry name" value="DUF7588"/>
</dbReference>
<keyword evidence="3" id="KW-1185">Reference proteome</keyword>
<accession>A0A2K2B0Y4</accession>
<dbReference type="EMBL" id="CM009292">
    <property type="protein sequence ID" value="PNT43439.1"/>
    <property type="molecule type" value="Genomic_DNA"/>
</dbReference>
<feature type="domain" description="DUF7588" evidence="1">
    <location>
        <begin position="2"/>
        <end position="52"/>
    </location>
</feature>
<dbReference type="PANTHER" id="PTHR33054:SF9">
    <property type="entry name" value="CCHC-TYPE DOMAIN-CONTAINING PROTEIN"/>
    <property type="match status" value="1"/>
</dbReference>
<protein>
    <recommendedName>
        <fullName evidence="1">DUF7588 domain-containing protein</fullName>
    </recommendedName>
</protein>
<dbReference type="PANTHER" id="PTHR33054">
    <property type="entry name" value="CCHC-TYPE DOMAIN-CONTAINING PROTEIN"/>
    <property type="match status" value="1"/>
</dbReference>
<evidence type="ECO:0000259" key="1">
    <source>
        <dbReference type="Pfam" id="PF24496"/>
    </source>
</evidence>
<dbReference type="InterPro" id="IPR021109">
    <property type="entry name" value="Peptidase_aspartic_dom_sf"/>
</dbReference>
<dbReference type="AlphaFoldDB" id="A0A2K2B0Y4"/>
<gene>
    <name evidence="2" type="ORF">POPTR_003G034000</name>
</gene>
<evidence type="ECO:0000313" key="2">
    <source>
        <dbReference type="EMBL" id="PNT43439.1"/>
    </source>
</evidence>
<reference evidence="2 3" key="1">
    <citation type="journal article" date="2006" name="Science">
        <title>The genome of black cottonwood, Populus trichocarpa (Torr. &amp; Gray).</title>
        <authorList>
            <person name="Tuskan G.A."/>
            <person name="Difazio S."/>
            <person name="Jansson S."/>
            <person name="Bohlmann J."/>
            <person name="Grigoriev I."/>
            <person name="Hellsten U."/>
            <person name="Putnam N."/>
            <person name="Ralph S."/>
            <person name="Rombauts S."/>
            <person name="Salamov A."/>
            <person name="Schein J."/>
            <person name="Sterck L."/>
            <person name="Aerts A."/>
            <person name="Bhalerao R.R."/>
            <person name="Bhalerao R.P."/>
            <person name="Blaudez D."/>
            <person name="Boerjan W."/>
            <person name="Brun A."/>
            <person name="Brunner A."/>
            <person name="Busov V."/>
            <person name="Campbell M."/>
            <person name="Carlson J."/>
            <person name="Chalot M."/>
            <person name="Chapman J."/>
            <person name="Chen G.L."/>
            <person name="Cooper D."/>
            <person name="Coutinho P.M."/>
            <person name="Couturier J."/>
            <person name="Covert S."/>
            <person name="Cronk Q."/>
            <person name="Cunningham R."/>
            <person name="Davis J."/>
            <person name="Degroeve S."/>
            <person name="Dejardin A."/>
            <person name="Depamphilis C."/>
            <person name="Detter J."/>
            <person name="Dirks B."/>
            <person name="Dubchak I."/>
            <person name="Duplessis S."/>
            <person name="Ehlting J."/>
            <person name="Ellis B."/>
            <person name="Gendler K."/>
            <person name="Goodstein D."/>
            <person name="Gribskov M."/>
            <person name="Grimwood J."/>
            <person name="Groover A."/>
            <person name="Gunter L."/>
            <person name="Hamberger B."/>
            <person name="Heinze B."/>
            <person name="Helariutta Y."/>
            <person name="Henrissat B."/>
            <person name="Holligan D."/>
            <person name="Holt R."/>
            <person name="Huang W."/>
            <person name="Islam-Faridi N."/>
            <person name="Jones S."/>
            <person name="Jones-Rhoades M."/>
            <person name="Jorgensen R."/>
            <person name="Joshi C."/>
            <person name="Kangasjarvi J."/>
            <person name="Karlsson J."/>
            <person name="Kelleher C."/>
            <person name="Kirkpatrick R."/>
            <person name="Kirst M."/>
            <person name="Kohler A."/>
            <person name="Kalluri U."/>
            <person name="Larimer F."/>
            <person name="Leebens-Mack J."/>
            <person name="Leple J.C."/>
            <person name="Locascio P."/>
            <person name="Lou Y."/>
            <person name="Lucas S."/>
            <person name="Martin F."/>
            <person name="Montanini B."/>
            <person name="Napoli C."/>
            <person name="Nelson D.R."/>
            <person name="Nelson C."/>
            <person name="Nieminen K."/>
            <person name="Nilsson O."/>
            <person name="Pereda V."/>
            <person name="Peter G."/>
            <person name="Philippe R."/>
            <person name="Pilate G."/>
            <person name="Poliakov A."/>
            <person name="Razumovskaya J."/>
            <person name="Richardson P."/>
            <person name="Rinaldi C."/>
            <person name="Ritland K."/>
            <person name="Rouze P."/>
            <person name="Ryaboy D."/>
            <person name="Schmutz J."/>
            <person name="Schrader J."/>
            <person name="Segerman B."/>
            <person name="Shin H."/>
            <person name="Siddiqui A."/>
            <person name="Sterky F."/>
            <person name="Terry A."/>
            <person name="Tsai C.J."/>
            <person name="Uberbacher E."/>
            <person name="Unneberg P."/>
            <person name="Vahala J."/>
            <person name="Wall K."/>
            <person name="Wessler S."/>
            <person name="Yang G."/>
            <person name="Yin T."/>
            <person name="Douglas C."/>
            <person name="Marra M."/>
            <person name="Sandberg G."/>
            <person name="Van de Peer Y."/>
            <person name="Rokhsar D."/>
        </authorList>
    </citation>
    <scope>NUCLEOTIDE SEQUENCE [LARGE SCALE GENOMIC DNA]</scope>
    <source>
        <strain evidence="3">cv. Nisqually</strain>
    </source>
</reference>
<dbReference type="Proteomes" id="UP000006729">
    <property type="component" value="Chromosome 3"/>
</dbReference>
<evidence type="ECO:0000313" key="3">
    <source>
        <dbReference type="Proteomes" id="UP000006729"/>
    </source>
</evidence>
<dbReference type="Pfam" id="PF24496">
    <property type="entry name" value="DUF7588"/>
    <property type="match status" value="1"/>
</dbReference>
<name>A0A2K2B0Y4_POPTR</name>
<sequence length="1153" mass="132785">MEKRSWFFQHFLQQRNDIQKQFYAYIETHNVQILFFDWFEFHYVSAQHIAYPFASIKHACPITTRSKTPTWTLTSGPTVESDHPPLRNIQLSHKDQTVDAAPYKLPGEDTLTNTKHIIQQNNFTNTNLHTIDDVSTLILTISLHFVGDPSHLKDKNAELLSNLRCKKLSDFQWYKNTFLTRVMLREDSNQPFWKEKFLARLPLLLGEKVRNKIKDTFTTKTIPFDQLTYGELVSFTQKGLKICQDLKLQKHLNGTCSQPKKYLNHKPPYKRSAHKYRQQFYPKPDQPYYKKPYKFNKLHRPFQSKPKPKFDPKNITCYKCNQKGHTSCFCKVNTKLHELQIDEDTINQIQILYIGATDTGHSPSDTSEEEFQIDEIVTTSATSDASTDSKQINVLTQDQEFILEAIKRLDDPHLQKTYLDRLLKDFNQPEHPSYNPPNHSLLPSTSTNTYDLTKILNKKKSKTTVTIPELHSEIKTLKSELQTLKQAQQKDSAILQHLLSKIESQSDTESESEDQTIESHALPHTLTNIEHIPDDFLNVLTQISSKKYLIKITLIFSEDFKLDTIALFDTGADLNCIKEGVVPKRFLQNTSEKLSAANNSKLHIAGKTQASVFNTGISLKTFFVVTKDINHTIILGTPFIDMITPYQAHHDCITTKINGIKLEIPLIVLCITKFQSDLLNQKFLLRVDCKSAKEVLQKDVQNLASKHIFARWQAILSIFYFDIVYIKGDSNSIPDFLTREFLQNSPKPSAKLMSSAILSAKPVKSWYEAVIEEEEPTKPPQVQPDTVQHWVDTISKSPELLLALQKVSQQASNDSISPTGSISKSLSKPQGGFSTSKPLLSLQQTSFPKTKSKYIFKTTFQNILTMEEGFYHENPSIAASTIFPPNWYYKPWSLAKPQSYYATILEITNSVKFKHFKLHSDHTEPAYSTCIIHKAWFNAFLLQNHNHSHSWLFYFHNTMNTTNLPLWFLQWWDYYGCHVDYLKDHPLVENGYLHFKNNFQPAPSERKFSSLLIFCTKVFVPWVCSWFYDYNLQNRHPVLVRKFKIKWWDSFAAESKSSKLAVTEWLQKHQTAPIIDHHSESKFLARKAQTAALLASAKTEEEYLQIVQGIIQSQDPKTVLSHSSSSGSISPAISLGDDNEDDCFGILPPIKRH</sequence>
<proteinExistence type="predicted"/>
<dbReference type="CDD" id="cd00303">
    <property type="entry name" value="retropepsin_like"/>
    <property type="match status" value="1"/>
</dbReference>
<dbReference type="Gene3D" id="2.40.70.10">
    <property type="entry name" value="Acid Proteases"/>
    <property type="match status" value="1"/>
</dbReference>